<dbReference type="Gene3D" id="3.30.300.30">
    <property type="match status" value="1"/>
</dbReference>
<dbReference type="Proteomes" id="UP001597183">
    <property type="component" value="Unassembled WGS sequence"/>
</dbReference>
<protein>
    <submittedName>
        <fullName evidence="5">Condensation domain-containing protein</fullName>
    </submittedName>
</protein>
<feature type="domain" description="Carrier" evidence="4">
    <location>
        <begin position="524"/>
        <end position="597"/>
    </location>
</feature>
<dbReference type="InterPro" id="IPR006162">
    <property type="entry name" value="Ppantetheine_attach_site"/>
</dbReference>
<accession>A0ABW4AMQ4</accession>
<dbReference type="InterPro" id="IPR036736">
    <property type="entry name" value="ACP-like_sf"/>
</dbReference>
<keyword evidence="2" id="KW-0596">Phosphopantetheine</keyword>
<dbReference type="InterPro" id="IPR020845">
    <property type="entry name" value="AMP-binding_CS"/>
</dbReference>
<evidence type="ECO:0000256" key="3">
    <source>
        <dbReference type="ARBA" id="ARBA00022553"/>
    </source>
</evidence>
<dbReference type="Pfam" id="PF00668">
    <property type="entry name" value="Condensation"/>
    <property type="match status" value="2"/>
</dbReference>
<dbReference type="RefSeq" id="WP_317786941.1">
    <property type="nucleotide sequence ID" value="NZ_AP028461.1"/>
</dbReference>
<comment type="caution">
    <text evidence="5">The sequence shown here is derived from an EMBL/GenBank/DDBJ whole genome shotgun (WGS) entry which is preliminary data.</text>
</comment>
<dbReference type="Pfam" id="PF00501">
    <property type="entry name" value="AMP-binding"/>
    <property type="match status" value="1"/>
</dbReference>
<dbReference type="SUPFAM" id="SSF52777">
    <property type="entry name" value="CoA-dependent acyltransferases"/>
    <property type="match status" value="4"/>
</dbReference>
<reference evidence="6" key="1">
    <citation type="journal article" date="2019" name="Int. J. Syst. Evol. Microbiol.">
        <title>The Global Catalogue of Microorganisms (GCM) 10K type strain sequencing project: providing services to taxonomists for standard genome sequencing and annotation.</title>
        <authorList>
            <consortium name="The Broad Institute Genomics Platform"/>
            <consortium name="The Broad Institute Genome Sequencing Center for Infectious Disease"/>
            <person name="Wu L."/>
            <person name="Ma J."/>
        </authorList>
    </citation>
    <scope>NUCLEOTIDE SEQUENCE [LARGE SCALE GENOMIC DNA]</scope>
    <source>
        <strain evidence="6">CCM 7526</strain>
    </source>
</reference>
<evidence type="ECO:0000313" key="6">
    <source>
        <dbReference type="Proteomes" id="UP001597183"/>
    </source>
</evidence>
<dbReference type="Pfam" id="PF13193">
    <property type="entry name" value="AMP-binding_C"/>
    <property type="match status" value="1"/>
</dbReference>
<dbReference type="CDD" id="cd05930">
    <property type="entry name" value="A_NRPS"/>
    <property type="match status" value="1"/>
</dbReference>
<dbReference type="PROSITE" id="PS50075">
    <property type="entry name" value="CARRIER"/>
    <property type="match status" value="1"/>
</dbReference>
<evidence type="ECO:0000256" key="1">
    <source>
        <dbReference type="ARBA" id="ARBA00001957"/>
    </source>
</evidence>
<dbReference type="EMBL" id="JBHTMK010000053">
    <property type="protein sequence ID" value="MFD1371834.1"/>
    <property type="molecule type" value="Genomic_DNA"/>
</dbReference>
<gene>
    <name evidence="5" type="ORF">ACFQ5G_41460</name>
</gene>
<dbReference type="PROSITE" id="PS00012">
    <property type="entry name" value="PHOSPHOPANTETHEINE"/>
    <property type="match status" value="1"/>
</dbReference>
<dbReference type="Gene3D" id="1.10.1200.10">
    <property type="entry name" value="ACP-like"/>
    <property type="match status" value="1"/>
</dbReference>
<dbReference type="SUPFAM" id="SSF47336">
    <property type="entry name" value="ACP-like"/>
    <property type="match status" value="1"/>
</dbReference>
<sequence length="1446" mass="152528">MTALVWDLLSAQAAARPDAVAVRSAGRDLSYAELVTGAERLARTLGGVTGVHIERSTGFVVALVAAMRAGTYLPLDPALPVARREELIRHAGVTRVVTESDVDAAGDLPEPRTSPVRPGAVAYVLHTSGSTGAPKGVTVTHEALAAHLLSFGARIGITTADRTLLFAQPTADVHVEQVLAPLVHGATLVLHPPGVPDVPAEFLRFLDEERVTVANVPAGYWRLLAGATDPAPPRDLHTLIVGSDVMPADAARRWLDGPLRNVRLVNAYGPTETVITASLCEVGAAVLAGGPASVPLGTPPAGRSLHVLGPDLRPAESGEIYLGGILAQGYLDDPRRTAAAFVPSPFEPGARLYRTGDQARRLADGSVEFLGRVDRQVKIRGFRVELGAIEAAAVQHPAVTDCVAVTVRDTTGERRITLLTVPTAAAPAAGNGEPRGVDGSGDLLAALRAVLPPAAVPHRVLHVEALPLTPAGKIDHAACQALAAATPVVASGSGIAEPFSTTEVSGEAGVSEADGVPGGAGASDAADELEVALLAQWRAALNVPVGPDDDFITAGGDSMTSLALACQAPQLGVTIRPRDIFEAGTVRALARRIRADRSAPAGAAADPAPTRAVVSNGLTPALHWLIDRLGEVPGPWAQYVLIELAADVDVDALRKTVEALPHRYPALRTPIRRVAGQWQTLPTAAAHDCWAVETVPVLDEPAVARIRDEVTAWLDPAAGRHLRATLLLGPDGDRRLLIVAHHAVVDVVSWRLLTGELDASYHLVRSGWGAPAVAPAPAVADWVRDLHTAVASGAFDAERDHWERIVAALPGGEPDEEAPEGGLEGDARTSTVQVRLDGPEPPDGRLADVVLAAALTAWQRWTGRSRCVVEMESPGRDAAAGPAGYDVVGWLTALYPVPVELAGEPEKNLAAVRAAVDAVPGDGSGYGILRYLHPDRTVRDALRLPSAPDVSANFRGRTTAEQTTLIAPGSVVRAGPARGADLRRPCPVVIDGWVDGDTLVVTVELDGSADVAAVGHELETALRALLTPHPRELPLTPAQEGILFHAVQSSVADAYVGQLVVELTGPLDRDAFAAAWRAAAQATPPARTSFAWRRQLVPAQRIAPNVDLPVRYADWTTRTGTSEGLAEELAAEERATRFDLETGPLLRVALARIADGRHLTVVTHHHLVFDGWSMNLLVGDVLTAYAQARAGKPPRLAPRPAAAELVAREPGREPDEFWARHLAGARPTRLIDGRRQRSGTHRETTVRLAAADWAGIRRHARDRRLVPAALLHLAWATTLRERLGQDDVTFGTVMSGRDARIPGIESASGMLINTLPLRVRSESAGDVAADLLALQERQGASLVEVRRWAGLGPRDVLFDHLLDFGTSRTMVSAPEGGVAGLELRPLHGFERTNYGITITAVADADLELSVNHDDGLLTAAEAEDLLAHLSRVIRTVAGAPHEGDGL</sequence>
<keyword evidence="3" id="KW-0597">Phosphoprotein</keyword>
<evidence type="ECO:0000313" key="5">
    <source>
        <dbReference type="EMBL" id="MFD1371834.1"/>
    </source>
</evidence>
<dbReference type="Gene3D" id="3.30.559.30">
    <property type="entry name" value="Nonribosomal peptide synthetase, condensation domain"/>
    <property type="match status" value="2"/>
</dbReference>
<evidence type="ECO:0000256" key="2">
    <source>
        <dbReference type="ARBA" id="ARBA00022450"/>
    </source>
</evidence>
<dbReference type="PROSITE" id="PS00455">
    <property type="entry name" value="AMP_BINDING"/>
    <property type="match status" value="1"/>
</dbReference>
<comment type="cofactor">
    <cofactor evidence="1">
        <name>pantetheine 4'-phosphate</name>
        <dbReference type="ChEBI" id="CHEBI:47942"/>
    </cofactor>
</comment>
<dbReference type="Pfam" id="PF00550">
    <property type="entry name" value="PP-binding"/>
    <property type="match status" value="1"/>
</dbReference>
<dbReference type="PANTHER" id="PTHR45527">
    <property type="entry name" value="NONRIBOSOMAL PEPTIDE SYNTHETASE"/>
    <property type="match status" value="1"/>
</dbReference>
<dbReference type="InterPro" id="IPR001242">
    <property type="entry name" value="Condensation_dom"/>
</dbReference>
<dbReference type="InterPro" id="IPR045851">
    <property type="entry name" value="AMP-bd_C_sf"/>
</dbReference>
<name>A0ABW4AMQ4_9ACTN</name>
<proteinExistence type="predicted"/>
<dbReference type="InterPro" id="IPR042099">
    <property type="entry name" value="ANL_N_sf"/>
</dbReference>
<dbReference type="InterPro" id="IPR025110">
    <property type="entry name" value="AMP-bd_C"/>
</dbReference>
<dbReference type="PANTHER" id="PTHR45527:SF1">
    <property type="entry name" value="FATTY ACID SYNTHASE"/>
    <property type="match status" value="1"/>
</dbReference>
<dbReference type="InterPro" id="IPR023213">
    <property type="entry name" value="CAT-like_dom_sf"/>
</dbReference>
<dbReference type="SUPFAM" id="SSF56801">
    <property type="entry name" value="Acetyl-CoA synthetase-like"/>
    <property type="match status" value="1"/>
</dbReference>
<dbReference type="InterPro" id="IPR009081">
    <property type="entry name" value="PP-bd_ACP"/>
</dbReference>
<evidence type="ECO:0000259" key="4">
    <source>
        <dbReference type="PROSITE" id="PS50075"/>
    </source>
</evidence>
<dbReference type="InterPro" id="IPR000873">
    <property type="entry name" value="AMP-dep_synth/lig_dom"/>
</dbReference>
<keyword evidence="6" id="KW-1185">Reference proteome</keyword>
<dbReference type="Gene3D" id="3.30.559.10">
    <property type="entry name" value="Chloramphenicol acetyltransferase-like domain"/>
    <property type="match status" value="2"/>
</dbReference>
<organism evidence="5 6">
    <name type="scientific">Actinoplanes sichuanensis</name>
    <dbReference type="NCBI Taxonomy" id="512349"/>
    <lineage>
        <taxon>Bacteria</taxon>
        <taxon>Bacillati</taxon>
        <taxon>Actinomycetota</taxon>
        <taxon>Actinomycetes</taxon>
        <taxon>Micromonosporales</taxon>
        <taxon>Micromonosporaceae</taxon>
        <taxon>Actinoplanes</taxon>
    </lineage>
</organism>
<dbReference type="Gene3D" id="3.40.50.12780">
    <property type="entry name" value="N-terminal domain of ligase-like"/>
    <property type="match status" value="1"/>
</dbReference>